<gene>
    <name evidence="3" type="ORF">B0I29_1047</name>
</gene>
<dbReference type="Proteomes" id="UP000249341">
    <property type="component" value="Unassembled WGS sequence"/>
</dbReference>
<evidence type="ECO:0000313" key="3">
    <source>
        <dbReference type="EMBL" id="RAK39471.1"/>
    </source>
</evidence>
<feature type="compositionally biased region" description="Basic and acidic residues" evidence="1">
    <location>
        <begin position="305"/>
        <end position="314"/>
    </location>
</feature>
<proteinExistence type="predicted"/>
<feature type="transmembrane region" description="Helical" evidence="2">
    <location>
        <begin position="149"/>
        <end position="167"/>
    </location>
</feature>
<keyword evidence="4" id="KW-1185">Reference proteome</keyword>
<name>A0A327ZLZ2_9ACTN</name>
<accession>A0A327ZLZ2</accession>
<dbReference type="EMBL" id="QLMJ01000004">
    <property type="protein sequence ID" value="RAK39471.1"/>
    <property type="molecule type" value="Genomic_DNA"/>
</dbReference>
<evidence type="ECO:0000256" key="1">
    <source>
        <dbReference type="SAM" id="MobiDB-lite"/>
    </source>
</evidence>
<evidence type="ECO:0000256" key="2">
    <source>
        <dbReference type="SAM" id="Phobius"/>
    </source>
</evidence>
<feature type="transmembrane region" description="Helical" evidence="2">
    <location>
        <begin position="68"/>
        <end position="87"/>
    </location>
</feature>
<keyword evidence="2" id="KW-1133">Transmembrane helix</keyword>
<feature type="region of interest" description="Disordered" evidence="1">
    <location>
        <begin position="271"/>
        <end position="314"/>
    </location>
</feature>
<protein>
    <submittedName>
        <fullName evidence="3">Uncharacterized protein</fullName>
    </submittedName>
</protein>
<feature type="transmembrane region" description="Helical" evidence="2">
    <location>
        <begin position="124"/>
        <end position="143"/>
    </location>
</feature>
<feature type="transmembrane region" description="Helical" evidence="2">
    <location>
        <begin position="16"/>
        <end position="34"/>
    </location>
</feature>
<organism evidence="3 4">
    <name type="scientific">Actinoplanes lutulentus</name>
    <dbReference type="NCBI Taxonomy" id="1287878"/>
    <lineage>
        <taxon>Bacteria</taxon>
        <taxon>Bacillati</taxon>
        <taxon>Actinomycetota</taxon>
        <taxon>Actinomycetes</taxon>
        <taxon>Micromonosporales</taxon>
        <taxon>Micromonosporaceae</taxon>
        <taxon>Actinoplanes</taxon>
    </lineage>
</organism>
<feature type="transmembrane region" description="Helical" evidence="2">
    <location>
        <begin position="93"/>
        <end position="117"/>
    </location>
</feature>
<comment type="caution">
    <text evidence="3">The sequence shown here is derived from an EMBL/GenBank/DDBJ whole genome shotgun (WGS) entry which is preliminary data.</text>
</comment>
<feature type="transmembrane region" description="Helical" evidence="2">
    <location>
        <begin position="40"/>
        <end position="59"/>
    </location>
</feature>
<feature type="region of interest" description="Disordered" evidence="1">
    <location>
        <begin position="211"/>
        <end position="247"/>
    </location>
</feature>
<keyword evidence="2" id="KW-0472">Membrane</keyword>
<dbReference type="AlphaFoldDB" id="A0A327ZLZ2"/>
<keyword evidence="2" id="KW-0812">Transmembrane</keyword>
<sequence>MLSSGSSPLTVARGSMWGFLMFAGAAWLAIAWAVMRLEPADIAAVAGPMLLFGAVCELLRTLAGTRTWWLNAGLTVIFAATGAAMLVPDESSFTTAAALTGWYLMVRGAVDVAVGIMTRGSDRVWSLIVTIGVLETGLGYFSAGPFARSADLIVVTLGALAVLRAVADLVTSLRLREIAHTTRKDVLELPPERSAGLVGYSAGRADFEATPVRARHRAPEGASTKLKRAQDLPSVSPEGGVGHIPGDTYHEHVVRTTADLDAMLVQAGITGPRAGAKQPEQTDMPPVPDTPEIAADAESASAGRSSRDDQPGNR</sequence>
<evidence type="ECO:0000313" key="4">
    <source>
        <dbReference type="Proteomes" id="UP000249341"/>
    </source>
</evidence>
<reference evidence="3 4" key="1">
    <citation type="submission" date="2018-06" db="EMBL/GenBank/DDBJ databases">
        <title>Genomic Encyclopedia of Type Strains, Phase III (KMG-III): the genomes of soil and plant-associated and newly described type strains.</title>
        <authorList>
            <person name="Whitman W."/>
        </authorList>
    </citation>
    <scope>NUCLEOTIDE SEQUENCE [LARGE SCALE GENOMIC DNA]</scope>
    <source>
        <strain evidence="3 4">CGMCC 4.7090</strain>
    </source>
</reference>